<comment type="caution">
    <text evidence="3">The sequence shown here is derived from an EMBL/GenBank/DDBJ whole genome shotgun (WGS) entry which is preliminary data.</text>
</comment>
<dbReference type="SMART" id="SM00471">
    <property type="entry name" value="HDc"/>
    <property type="match status" value="1"/>
</dbReference>
<dbReference type="PROSITE" id="PS51831">
    <property type="entry name" value="HD"/>
    <property type="match status" value="1"/>
</dbReference>
<feature type="domain" description="HD" evidence="1">
    <location>
        <begin position="150"/>
        <end position="273"/>
    </location>
</feature>
<feature type="domain" description="HD-GYP" evidence="2">
    <location>
        <begin position="129"/>
        <end position="324"/>
    </location>
</feature>
<dbReference type="NCBIfam" id="TIGR00277">
    <property type="entry name" value="HDIG"/>
    <property type="match status" value="1"/>
</dbReference>
<dbReference type="InterPro" id="IPR003607">
    <property type="entry name" value="HD/PDEase_dom"/>
</dbReference>
<dbReference type="EMBL" id="LAZR01020513">
    <property type="protein sequence ID" value="KKL88617.1"/>
    <property type="molecule type" value="Genomic_DNA"/>
</dbReference>
<dbReference type="InterPro" id="IPR006674">
    <property type="entry name" value="HD_domain"/>
</dbReference>
<evidence type="ECO:0000259" key="1">
    <source>
        <dbReference type="PROSITE" id="PS51831"/>
    </source>
</evidence>
<name>A0A0F9IN13_9ZZZZ</name>
<accession>A0A0F9IN13</accession>
<evidence type="ECO:0000259" key="2">
    <source>
        <dbReference type="PROSITE" id="PS51832"/>
    </source>
</evidence>
<dbReference type="AlphaFoldDB" id="A0A0F9IN13"/>
<dbReference type="PANTHER" id="PTHR43155">
    <property type="entry name" value="CYCLIC DI-GMP PHOSPHODIESTERASE PA4108-RELATED"/>
    <property type="match status" value="1"/>
</dbReference>
<dbReference type="PANTHER" id="PTHR43155:SF2">
    <property type="entry name" value="CYCLIC DI-GMP PHOSPHODIESTERASE PA4108"/>
    <property type="match status" value="1"/>
</dbReference>
<dbReference type="InterPro" id="IPR037522">
    <property type="entry name" value="HD_GYP_dom"/>
</dbReference>
<gene>
    <name evidence="3" type="ORF">LCGC14_1922890</name>
</gene>
<dbReference type="CDD" id="cd00077">
    <property type="entry name" value="HDc"/>
    <property type="match status" value="1"/>
</dbReference>
<evidence type="ECO:0000313" key="3">
    <source>
        <dbReference type="EMBL" id="KKL88617.1"/>
    </source>
</evidence>
<reference evidence="3" key="1">
    <citation type="journal article" date="2015" name="Nature">
        <title>Complex archaea that bridge the gap between prokaryotes and eukaryotes.</title>
        <authorList>
            <person name="Spang A."/>
            <person name="Saw J.H."/>
            <person name="Jorgensen S.L."/>
            <person name="Zaremba-Niedzwiedzka K."/>
            <person name="Martijn J."/>
            <person name="Lind A.E."/>
            <person name="van Eijk R."/>
            <person name="Schleper C."/>
            <person name="Guy L."/>
            <person name="Ettema T.J."/>
        </authorList>
    </citation>
    <scope>NUCLEOTIDE SEQUENCE</scope>
</reference>
<dbReference type="SUPFAM" id="SSF109604">
    <property type="entry name" value="HD-domain/PDEase-like"/>
    <property type="match status" value="1"/>
</dbReference>
<proteinExistence type="predicted"/>
<dbReference type="InterPro" id="IPR006675">
    <property type="entry name" value="HDIG_dom"/>
</dbReference>
<organism evidence="3">
    <name type="scientific">marine sediment metagenome</name>
    <dbReference type="NCBI Taxonomy" id="412755"/>
    <lineage>
        <taxon>unclassified sequences</taxon>
        <taxon>metagenomes</taxon>
        <taxon>ecological metagenomes</taxon>
    </lineage>
</organism>
<dbReference type="Pfam" id="PF13487">
    <property type="entry name" value="HD_5"/>
    <property type="match status" value="1"/>
</dbReference>
<sequence length="325" mass="37513">MSDYLPINSSSLRTDTKIGCDVYLLMKITTDSRYVLYCKGETVFENDKREKLIEENISRLFIKKEDQRKYYEYLESNFQYIVSDTRIPIDERTQIVHGAATNLVKDLFIDPRSENINRTKTFAYNMVDFILKEGNAVHSLLKIAIHEYHTYTHSVSVAAIGTLFAKDLGLKGNDLKRFCTGILLHDIGKTKISTDILNKKGKLTKEEFAKIREHPELGVEILKEAGIDFKDEYIITLQHHENYDGSGYPHGIKKEEILTCGKIARIIDVYDVLTANRSYAGAKRPFAALVEMKNNMPNCFDEELFKKFIRFLGPYDPRGKRRKDD</sequence>
<protein>
    <submittedName>
        <fullName evidence="3">Uncharacterized protein</fullName>
    </submittedName>
</protein>
<dbReference type="Gene3D" id="1.10.3210.10">
    <property type="entry name" value="Hypothetical protein af1432"/>
    <property type="match status" value="1"/>
</dbReference>
<dbReference type="PROSITE" id="PS51832">
    <property type="entry name" value="HD_GYP"/>
    <property type="match status" value="1"/>
</dbReference>